<evidence type="ECO:0000313" key="1">
    <source>
        <dbReference type="EMBL" id="ESU28596.1"/>
    </source>
</evidence>
<dbReference type="EMBL" id="AVFO01000001">
    <property type="protein sequence ID" value="ESU28596.1"/>
    <property type="molecule type" value="Genomic_DNA"/>
</dbReference>
<sequence length="38" mass="4499">MSLDLDLFNNQSKPHSNLRILKSQNTNYQNFITKKEAF</sequence>
<evidence type="ECO:0000313" key="2">
    <source>
        <dbReference type="Proteomes" id="UP000018234"/>
    </source>
</evidence>
<gene>
    <name evidence="1" type="ORF">FSS13T_00570</name>
</gene>
<evidence type="ECO:0008006" key="3">
    <source>
        <dbReference type="Google" id="ProtNLM"/>
    </source>
</evidence>
<proteinExistence type="predicted"/>
<comment type="caution">
    <text evidence="1">The sequence shown here is derived from an EMBL/GenBank/DDBJ whole genome shotgun (WGS) entry which is preliminary data.</text>
</comment>
<keyword evidence="2" id="KW-1185">Reference proteome</keyword>
<accession>A0ABN0QKB8</accession>
<name>A0ABN0QKB8_9FLAO</name>
<protein>
    <recommendedName>
        <fullName evidence="3">Transposase</fullName>
    </recommendedName>
</protein>
<reference evidence="1 2" key="1">
    <citation type="submission" date="2013-08" db="EMBL/GenBank/DDBJ databases">
        <title>Flavobacterium saliperosum type strain genome sequencing.</title>
        <authorList>
            <person name="Lee K."/>
            <person name="Yi H."/>
            <person name="Park S."/>
            <person name="Chun J."/>
        </authorList>
    </citation>
    <scope>NUCLEOTIDE SEQUENCE [LARGE SCALE GENOMIC DNA]</scope>
    <source>
        <strain evidence="1 2">S13</strain>
    </source>
</reference>
<dbReference type="Proteomes" id="UP000018234">
    <property type="component" value="Unassembled WGS sequence"/>
</dbReference>
<organism evidence="1 2">
    <name type="scientific">Flavobacterium saliperosum S13</name>
    <dbReference type="NCBI Taxonomy" id="1341155"/>
    <lineage>
        <taxon>Bacteria</taxon>
        <taxon>Pseudomonadati</taxon>
        <taxon>Bacteroidota</taxon>
        <taxon>Flavobacteriia</taxon>
        <taxon>Flavobacteriales</taxon>
        <taxon>Flavobacteriaceae</taxon>
        <taxon>Flavobacterium</taxon>
    </lineage>
</organism>